<dbReference type="WBParaSite" id="EVEC_0000824601-mRNA-1">
    <property type="protein sequence ID" value="EVEC_0000824601-mRNA-1"/>
    <property type="gene ID" value="EVEC_0000824601"/>
</dbReference>
<evidence type="ECO:0000256" key="1">
    <source>
        <dbReference type="SAM" id="SignalP"/>
    </source>
</evidence>
<feature type="signal peptide" evidence="1">
    <location>
        <begin position="1"/>
        <end position="24"/>
    </location>
</feature>
<evidence type="ECO:0000313" key="2">
    <source>
        <dbReference type="EMBL" id="VDD92979.1"/>
    </source>
</evidence>
<keyword evidence="3" id="KW-1185">Reference proteome</keyword>
<gene>
    <name evidence="2" type="ORF">EVEC_LOCUS7730</name>
</gene>
<dbReference type="EMBL" id="UXUI01009065">
    <property type="protein sequence ID" value="VDD92979.1"/>
    <property type="molecule type" value="Genomic_DNA"/>
</dbReference>
<feature type="chain" id="PRO_5043122803" evidence="1">
    <location>
        <begin position="25"/>
        <end position="334"/>
    </location>
</feature>
<evidence type="ECO:0000313" key="3">
    <source>
        <dbReference type="Proteomes" id="UP000274131"/>
    </source>
</evidence>
<proteinExistence type="predicted"/>
<protein>
    <submittedName>
        <fullName evidence="4">Sema domain-containing protein</fullName>
    </submittedName>
</protein>
<reference evidence="4" key="1">
    <citation type="submission" date="2017-02" db="UniProtKB">
        <authorList>
            <consortium name="WormBaseParasite"/>
        </authorList>
    </citation>
    <scope>IDENTIFICATION</scope>
</reference>
<dbReference type="Proteomes" id="UP000274131">
    <property type="component" value="Unassembled WGS sequence"/>
</dbReference>
<organism evidence="4">
    <name type="scientific">Enterobius vermicularis</name>
    <name type="common">Human pinworm</name>
    <dbReference type="NCBI Taxonomy" id="51028"/>
    <lineage>
        <taxon>Eukaryota</taxon>
        <taxon>Metazoa</taxon>
        <taxon>Ecdysozoa</taxon>
        <taxon>Nematoda</taxon>
        <taxon>Chromadorea</taxon>
        <taxon>Rhabditida</taxon>
        <taxon>Spirurina</taxon>
        <taxon>Oxyuridomorpha</taxon>
        <taxon>Oxyuroidea</taxon>
        <taxon>Oxyuridae</taxon>
        <taxon>Enterobius</taxon>
    </lineage>
</organism>
<dbReference type="AlphaFoldDB" id="A0A0N4VCF2"/>
<sequence>MNLRHLLHLGTTLVLAAISTTTSSTVINKEDIKMRVIRNTQDNDHCKLSNLQSVITNQEFLVIGRSSTCEVFLFTIYQMENLTFNLPISGERFKQECMDLIEPMFYFNDTTQNYDVFLGTTSELYAFDCDWKLSSSGHYNCYLDPSRARKIKLVGRRFNGKFSLNDGKFIDENMFNHTIKKPIAYDVDLQRLYFYKGGKLHYIEEETTEHEDSNIPENPVENLSGDFDQISFSGDFFITRKMEGDVFEFYAGSVLGKTLLCIGRTTDENLVMKILVEQSGQKSLYDAISSRFKPQPPSTTVTTATTETKTGESSTAQTSILLLLSFNAVLQLLK</sequence>
<evidence type="ECO:0000313" key="4">
    <source>
        <dbReference type="WBParaSite" id="EVEC_0000824601-mRNA-1"/>
    </source>
</evidence>
<keyword evidence="1" id="KW-0732">Signal</keyword>
<accession>A0A0N4VCF2</accession>
<name>A0A0N4VCF2_ENTVE</name>
<reference evidence="2 3" key="2">
    <citation type="submission" date="2018-10" db="EMBL/GenBank/DDBJ databases">
        <authorList>
            <consortium name="Pathogen Informatics"/>
        </authorList>
    </citation>
    <scope>NUCLEOTIDE SEQUENCE [LARGE SCALE GENOMIC DNA]</scope>
</reference>